<dbReference type="EMBL" id="CP024955">
    <property type="protein sequence ID" value="ATY85192.1"/>
    <property type="molecule type" value="Genomic_DNA"/>
</dbReference>
<dbReference type="PROSITE" id="PS51077">
    <property type="entry name" value="HTH_ICLR"/>
    <property type="match status" value="1"/>
</dbReference>
<dbReference type="Gene3D" id="3.30.450.40">
    <property type="match status" value="1"/>
</dbReference>
<keyword evidence="3" id="KW-0804">Transcription</keyword>
<dbReference type="OrthoDB" id="9791752at2"/>
<dbReference type="Pfam" id="PF01614">
    <property type="entry name" value="IclR_C"/>
    <property type="match status" value="1"/>
</dbReference>
<keyword evidence="1" id="KW-0805">Transcription regulation</keyword>
<keyword evidence="2" id="KW-0238">DNA-binding</keyword>
<dbReference type="InterPro" id="IPR036388">
    <property type="entry name" value="WH-like_DNA-bd_sf"/>
</dbReference>
<accession>A0A2K8N9T2</accession>
<dbReference type="InterPro" id="IPR050707">
    <property type="entry name" value="HTH_MetabolicPath_Reg"/>
</dbReference>
<evidence type="ECO:0000313" key="6">
    <source>
        <dbReference type="EMBL" id="ATY85192.1"/>
    </source>
</evidence>
<feature type="domain" description="IclR-ED" evidence="5">
    <location>
        <begin position="71"/>
        <end position="244"/>
    </location>
</feature>
<dbReference type="GO" id="GO:0045892">
    <property type="term" value="P:negative regulation of DNA-templated transcription"/>
    <property type="evidence" value="ECO:0007669"/>
    <property type="project" value="TreeGrafter"/>
</dbReference>
<organism evidence="6 7">
    <name type="scientific">Kyrpidia spormannii</name>
    <dbReference type="NCBI Taxonomy" id="2055160"/>
    <lineage>
        <taxon>Bacteria</taxon>
        <taxon>Bacillati</taxon>
        <taxon>Bacillota</taxon>
        <taxon>Bacilli</taxon>
        <taxon>Bacillales</taxon>
        <taxon>Alicyclobacillaceae</taxon>
        <taxon>Kyrpidia</taxon>
    </lineage>
</organism>
<dbReference type="InterPro" id="IPR014757">
    <property type="entry name" value="Tscrpt_reg_IclR_C"/>
</dbReference>
<evidence type="ECO:0000256" key="2">
    <source>
        <dbReference type="ARBA" id="ARBA00023125"/>
    </source>
</evidence>
<dbReference type="GO" id="GO:0003677">
    <property type="term" value="F:DNA binding"/>
    <property type="evidence" value="ECO:0007669"/>
    <property type="project" value="UniProtKB-KW"/>
</dbReference>
<protein>
    <submittedName>
        <fullName evidence="6">IclR family transcriptional regulator</fullName>
    </submittedName>
</protein>
<evidence type="ECO:0000256" key="3">
    <source>
        <dbReference type="ARBA" id="ARBA00023163"/>
    </source>
</evidence>
<sequence>MDEKYIIPSVDQAAKILQLLSRVQHRHKTFGEICDTLGIPKTTCLRLLRTLSMHGLVWYDQKRHTYSLGPALVVLGARAEEALDYLQLARDTVSRIAEETGLTTVAAQRLRRNRLTYVAKADSHGEVHVTVSLGQQFPIDRGSFGKCFCAYMDDDDLKDVAAARYSPEFLDELADIRRKGFAVSREEQVKGINGVAAPVFDSGGQVLLAVACLGIAQELTTERMTDCAHVLVEHTQRLTREIGGSAPEMEPGTAGS</sequence>
<dbReference type="SUPFAM" id="SSF55781">
    <property type="entry name" value="GAF domain-like"/>
    <property type="match status" value="1"/>
</dbReference>
<name>A0A2K8N9T2_9BACL</name>
<keyword evidence="7" id="KW-1185">Reference proteome</keyword>
<evidence type="ECO:0000259" key="4">
    <source>
        <dbReference type="PROSITE" id="PS51077"/>
    </source>
</evidence>
<dbReference type="InterPro" id="IPR029016">
    <property type="entry name" value="GAF-like_dom_sf"/>
</dbReference>
<dbReference type="PANTHER" id="PTHR30136">
    <property type="entry name" value="HELIX-TURN-HELIX TRANSCRIPTIONAL REGULATOR, ICLR FAMILY"/>
    <property type="match status" value="1"/>
</dbReference>
<dbReference type="SMART" id="SM00346">
    <property type="entry name" value="HTH_ICLR"/>
    <property type="match status" value="1"/>
</dbReference>
<reference evidence="7" key="1">
    <citation type="submission" date="2017-11" db="EMBL/GenBank/DDBJ databases">
        <title>Complete Genome Sequence of Kyrpidia sp. Strain EA-1, a thermophilic, hydrogen-oxidizing Bacterium, isolated from the Azores.</title>
        <authorList>
            <person name="Reiner J.E."/>
            <person name="Lapp C.J."/>
            <person name="Bunk B."/>
            <person name="Gescher J."/>
        </authorList>
    </citation>
    <scope>NUCLEOTIDE SEQUENCE [LARGE SCALE GENOMIC DNA]</scope>
    <source>
        <strain evidence="7">EA-1</strain>
    </source>
</reference>
<evidence type="ECO:0000313" key="7">
    <source>
        <dbReference type="Proteomes" id="UP000231932"/>
    </source>
</evidence>
<gene>
    <name evidence="6" type="ORF">CVV65_09880</name>
</gene>
<evidence type="ECO:0000259" key="5">
    <source>
        <dbReference type="PROSITE" id="PS51078"/>
    </source>
</evidence>
<evidence type="ECO:0000256" key="1">
    <source>
        <dbReference type="ARBA" id="ARBA00023015"/>
    </source>
</evidence>
<dbReference type="SUPFAM" id="SSF46785">
    <property type="entry name" value="Winged helix' DNA-binding domain"/>
    <property type="match status" value="1"/>
</dbReference>
<dbReference type="RefSeq" id="WP_100667982.1">
    <property type="nucleotide sequence ID" value="NZ_CP024955.1"/>
</dbReference>
<dbReference type="Proteomes" id="UP000231932">
    <property type="component" value="Chromosome"/>
</dbReference>
<dbReference type="Gene3D" id="1.10.10.10">
    <property type="entry name" value="Winged helix-like DNA-binding domain superfamily/Winged helix DNA-binding domain"/>
    <property type="match status" value="1"/>
</dbReference>
<proteinExistence type="predicted"/>
<dbReference type="PROSITE" id="PS51078">
    <property type="entry name" value="ICLR_ED"/>
    <property type="match status" value="1"/>
</dbReference>
<dbReference type="KEGG" id="kyr:CVV65_09880"/>
<dbReference type="PANTHER" id="PTHR30136:SF35">
    <property type="entry name" value="HTH-TYPE TRANSCRIPTIONAL REGULATOR RV1719"/>
    <property type="match status" value="1"/>
</dbReference>
<dbReference type="Pfam" id="PF09339">
    <property type="entry name" value="HTH_IclR"/>
    <property type="match status" value="1"/>
</dbReference>
<dbReference type="InterPro" id="IPR005471">
    <property type="entry name" value="Tscrpt_reg_IclR_N"/>
</dbReference>
<feature type="domain" description="HTH iclR-type" evidence="4">
    <location>
        <begin position="7"/>
        <end position="70"/>
    </location>
</feature>
<dbReference type="GO" id="GO:0003700">
    <property type="term" value="F:DNA-binding transcription factor activity"/>
    <property type="evidence" value="ECO:0007669"/>
    <property type="project" value="TreeGrafter"/>
</dbReference>
<dbReference type="AlphaFoldDB" id="A0A2K8N9T2"/>
<dbReference type="InterPro" id="IPR036390">
    <property type="entry name" value="WH_DNA-bd_sf"/>
</dbReference>